<evidence type="ECO:0000313" key="7">
    <source>
        <dbReference type="Proteomes" id="UP000192247"/>
    </source>
</evidence>
<dbReference type="OrthoDB" id="6512734at2759"/>
<reference evidence="6 7" key="1">
    <citation type="journal article" date="2017" name="Gigascience">
        <title>Draft genome of the honey bee ectoparasitic mite, Tropilaelaps mercedesae, is shaped by the parasitic life history.</title>
        <authorList>
            <person name="Dong X."/>
            <person name="Armstrong S.D."/>
            <person name="Xia D."/>
            <person name="Makepeace B.L."/>
            <person name="Darby A.C."/>
            <person name="Kadowaki T."/>
        </authorList>
    </citation>
    <scope>NUCLEOTIDE SEQUENCE [LARGE SCALE GENOMIC DNA]</scope>
    <source>
        <strain evidence="6">Wuxi-XJTLU</strain>
    </source>
</reference>
<accession>A0A1V9XPV8</accession>
<gene>
    <name evidence="6" type="ORF">BIW11_08355</name>
</gene>
<feature type="transmembrane region" description="Helical" evidence="5">
    <location>
        <begin position="230"/>
        <end position="251"/>
    </location>
</feature>
<keyword evidence="1 5" id="KW-0812">Transmembrane</keyword>
<feature type="transmembrane region" description="Helical" evidence="5">
    <location>
        <begin position="102"/>
        <end position="122"/>
    </location>
</feature>
<keyword evidence="6" id="KW-0813">Transport</keyword>
<keyword evidence="6" id="KW-0762">Sugar transport</keyword>
<proteinExistence type="predicted"/>
<dbReference type="EMBL" id="MNPL01006237">
    <property type="protein sequence ID" value="OQR75537.1"/>
    <property type="molecule type" value="Genomic_DNA"/>
</dbReference>
<evidence type="ECO:0000313" key="6">
    <source>
        <dbReference type="EMBL" id="OQR75537.1"/>
    </source>
</evidence>
<feature type="transmembrane region" description="Helical" evidence="5">
    <location>
        <begin position="142"/>
        <end position="159"/>
    </location>
</feature>
<dbReference type="Gene3D" id="1.20.1250.20">
    <property type="entry name" value="MFS general substrate transporter like domains"/>
    <property type="match status" value="1"/>
</dbReference>
<name>A0A1V9XPV8_9ACAR</name>
<dbReference type="SUPFAM" id="SSF103473">
    <property type="entry name" value="MFS general substrate transporter"/>
    <property type="match status" value="1"/>
</dbReference>
<dbReference type="InParanoid" id="A0A1V9XPV8"/>
<dbReference type="STRING" id="418985.A0A1V9XPV8"/>
<protein>
    <recommendedName>
        <fullName evidence="4">Major facilitator superfamily domain-containing protein 4A</fullName>
    </recommendedName>
</protein>
<dbReference type="Pfam" id="PF07690">
    <property type="entry name" value="MFS_1"/>
    <property type="match status" value="1"/>
</dbReference>
<evidence type="ECO:0000256" key="1">
    <source>
        <dbReference type="ARBA" id="ARBA00022692"/>
    </source>
</evidence>
<dbReference type="InterPro" id="IPR011701">
    <property type="entry name" value="MFS"/>
</dbReference>
<sequence length="321" mass="35186">MFTNVPLNLTAAGVLDDFLDGAYDNASFIDTIKLPEEDGKGAVAGFPASRVHIPYALVGTFALLNASFMIISYFMDPKDVKPEKPAEAEENVGTSTSPAYQWTLVTLTGFYTLVSVTLEVAVGKFLPAYAVHHYGLSRSSGAYIVSLFYVGFTLGRVVAVPMSVKLSPMQMMNAAQAGLFGSAALLAFIDYEERVLWTCSFTLGACLSPLFGSATVWLSKQVALSHDFMSIIMTMVTFGTLTPPLFVGSYIESHPHVLTWAVLAAACTMLAVCWAMHATASVHRRVYRRCPIQESLPFEQDELMEKLHRRELDQGEQPRVK</sequence>
<dbReference type="GO" id="GO:0022857">
    <property type="term" value="F:transmembrane transporter activity"/>
    <property type="evidence" value="ECO:0007669"/>
    <property type="project" value="InterPro"/>
</dbReference>
<evidence type="ECO:0000256" key="3">
    <source>
        <dbReference type="ARBA" id="ARBA00023136"/>
    </source>
</evidence>
<feature type="transmembrane region" description="Helical" evidence="5">
    <location>
        <begin position="195"/>
        <end position="218"/>
    </location>
</feature>
<keyword evidence="2 5" id="KW-1133">Transmembrane helix</keyword>
<feature type="transmembrane region" description="Helical" evidence="5">
    <location>
        <begin position="53"/>
        <end position="75"/>
    </location>
</feature>
<evidence type="ECO:0000256" key="4">
    <source>
        <dbReference type="ARBA" id="ARBA00040840"/>
    </source>
</evidence>
<feature type="transmembrane region" description="Helical" evidence="5">
    <location>
        <begin position="171"/>
        <end position="189"/>
    </location>
</feature>
<organism evidence="6 7">
    <name type="scientific">Tropilaelaps mercedesae</name>
    <dbReference type="NCBI Taxonomy" id="418985"/>
    <lineage>
        <taxon>Eukaryota</taxon>
        <taxon>Metazoa</taxon>
        <taxon>Ecdysozoa</taxon>
        <taxon>Arthropoda</taxon>
        <taxon>Chelicerata</taxon>
        <taxon>Arachnida</taxon>
        <taxon>Acari</taxon>
        <taxon>Parasitiformes</taxon>
        <taxon>Mesostigmata</taxon>
        <taxon>Gamasina</taxon>
        <taxon>Dermanyssoidea</taxon>
        <taxon>Laelapidae</taxon>
        <taxon>Tropilaelaps</taxon>
    </lineage>
</organism>
<feature type="transmembrane region" description="Helical" evidence="5">
    <location>
        <begin position="257"/>
        <end position="279"/>
    </location>
</feature>
<dbReference type="AlphaFoldDB" id="A0A1V9XPV8"/>
<dbReference type="PANTHER" id="PTHR23121">
    <property type="entry name" value="SODIUM-DEPENDENT GLUCOSE TRANSPORTER 1"/>
    <property type="match status" value="1"/>
</dbReference>
<keyword evidence="7" id="KW-1185">Reference proteome</keyword>
<dbReference type="PANTHER" id="PTHR23121:SF10">
    <property type="entry name" value="MAJOR FACILITATOR SUPERFAMILY DOMAIN-CONTAINING PROTEIN 4A"/>
    <property type="match status" value="1"/>
</dbReference>
<dbReference type="Proteomes" id="UP000192247">
    <property type="component" value="Unassembled WGS sequence"/>
</dbReference>
<comment type="caution">
    <text evidence="6">The sequence shown here is derived from an EMBL/GenBank/DDBJ whole genome shotgun (WGS) entry which is preliminary data.</text>
</comment>
<keyword evidence="3 5" id="KW-0472">Membrane</keyword>
<dbReference type="InterPro" id="IPR036259">
    <property type="entry name" value="MFS_trans_sf"/>
</dbReference>
<evidence type="ECO:0000256" key="2">
    <source>
        <dbReference type="ARBA" id="ARBA00022989"/>
    </source>
</evidence>
<evidence type="ECO:0000256" key="5">
    <source>
        <dbReference type="SAM" id="Phobius"/>
    </source>
</evidence>